<keyword evidence="10" id="KW-1185">Reference proteome</keyword>
<dbReference type="Pfam" id="PF02302">
    <property type="entry name" value="PTS_IIB"/>
    <property type="match status" value="1"/>
</dbReference>
<evidence type="ECO:0000256" key="1">
    <source>
        <dbReference type="ARBA" id="ARBA00022448"/>
    </source>
</evidence>
<dbReference type="PANTHER" id="PTHR34581:SF2">
    <property type="entry name" value="PTS SYSTEM N,N'-DIACETYLCHITOBIOSE-SPECIFIC EIIB COMPONENT"/>
    <property type="match status" value="1"/>
</dbReference>
<evidence type="ECO:0000259" key="8">
    <source>
        <dbReference type="PROSITE" id="PS51100"/>
    </source>
</evidence>
<dbReference type="Gene3D" id="3.40.50.2300">
    <property type="match status" value="1"/>
</dbReference>
<comment type="caution">
    <text evidence="9">The sequence shown here is derived from an EMBL/GenBank/DDBJ whole genome shotgun (WGS) entry which is preliminary data.</text>
</comment>
<dbReference type="InterPro" id="IPR013012">
    <property type="entry name" value="PTS_EIIB_3"/>
</dbReference>
<dbReference type="Proteomes" id="UP001501690">
    <property type="component" value="Unassembled WGS sequence"/>
</dbReference>
<dbReference type="InterPro" id="IPR003501">
    <property type="entry name" value="PTS_EIIB_2/3"/>
</dbReference>
<evidence type="ECO:0000256" key="5">
    <source>
        <dbReference type="ARBA" id="ARBA00022683"/>
    </source>
</evidence>
<sequence>MRILVMCGAGASSTFVAQRLRAAAAAAGREFSVRAGTPDTLERATETVDLVLVGPHLDDRFPELAGSARARGSLVALLPSDVFEDRDGTRTLALVDDAIDAAAVESSG</sequence>
<dbReference type="InterPro" id="IPR036095">
    <property type="entry name" value="PTS_EIIB-like_sf"/>
</dbReference>
<evidence type="ECO:0000313" key="10">
    <source>
        <dbReference type="Proteomes" id="UP001501690"/>
    </source>
</evidence>
<keyword evidence="1" id="KW-0813">Transport</keyword>
<keyword evidence="5" id="KW-0598">Phosphotransferase system</keyword>
<organism evidence="9 10">
    <name type="scientific">Microbacterium sediminicola</name>
    <dbReference type="NCBI Taxonomy" id="415210"/>
    <lineage>
        <taxon>Bacteria</taxon>
        <taxon>Bacillati</taxon>
        <taxon>Actinomycetota</taxon>
        <taxon>Actinomycetes</taxon>
        <taxon>Micrococcales</taxon>
        <taxon>Microbacteriaceae</taxon>
        <taxon>Microbacterium</taxon>
    </lineage>
</organism>
<name>A0ABP4TK10_9MICO</name>
<dbReference type="PANTHER" id="PTHR34581">
    <property type="entry name" value="PTS SYSTEM N,N'-DIACETYLCHITOBIOSE-SPECIFIC EIIB COMPONENT"/>
    <property type="match status" value="1"/>
</dbReference>
<gene>
    <name evidence="9" type="ORF">GCM10009808_02300</name>
</gene>
<reference evidence="10" key="1">
    <citation type="journal article" date="2019" name="Int. J. Syst. Evol. Microbiol.">
        <title>The Global Catalogue of Microorganisms (GCM) 10K type strain sequencing project: providing services to taxonomists for standard genome sequencing and annotation.</title>
        <authorList>
            <consortium name="The Broad Institute Genomics Platform"/>
            <consortium name="The Broad Institute Genome Sequencing Center for Infectious Disease"/>
            <person name="Wu L."/>
            <person name="Ma J."/>
        </authorList>
    </citation>
    <scope>NUCLEOTIDE SEQUENCE [LARGE SCALE GENOMIC DNA]</scope>
    <source>
        <strain evidence="10">JCM 15577</strain>
    </source>
</reference>
<dbReference type="InterPro" id="IPR051819">
    <property type="entry name" value="PTS_sugar-specific_EIIB"/>
</dbReference>
<evidence type="ECO:0000256" key="4">
    <source>
        <dbReference type="ARBA" id="ARBA00022679"/>
    </source>
</evidence>
<accession>A0ABP4TK10</accession>
<protein>
    <recommendedName>
        <fullName evidence="8">PTS EIIB type-3 domain-containing protein</fullName>
    </recommendedName>
</protein>
<feature type="modified residue" description="Phosphocysteine; by EIIA" evidence="7">
    <location>
        <position position="7"/>
    </location>
</feature>
<dbReference type="SUPFAM" id="SSF52794">
    <property type="entry name" value="PTS system IIB component-like"/>
    <property type="match status" value="1"/>
</dbReference>
<feature type="domain" description="PTS EIIB type-3" evidence="8">
    <location>
        <begin position="1"/>
        <end position="105"/>
    </location>
</feature>
<keyword evidence="2" id="KW-0597">Phosphoprotein</keyword>
<evidence type="ECO:0000256" key="3">
    <source>
        <dbReference type="ARBA" id="ARBA00022597"/>
    </source>
</evidence>
<evidence type="ECO:0000256" key="7">
    <source>
        <dbReference type="PROSITE-ProRule" id="PRU00423"/>
    </source>
</evidence>
<keyword evidence="4" id="KW-0808">Transferase</keyword>
<proteinExistence type="predicted"/>
<evidence type="ECO:0000313" key="9">
    <source>
        <dbReference type="EMBL" id="GAA1688906.1"/>
    </source>
</evidence>
<dbReference type="EMBL" id="BAAAPL010000001">
    <property type="protein sequence ID" value="GAA1688906.1"/>
    <property type="molecule type" value="Genomic_DNA"/>
</dbReference>
<keyword evidence="3" id="KW-0762">Sugar transport</keyword>
<evidence type="ECO:0000256" key="2">
    <source>
        <dbReference type="ARBA" id="ARBA00022553"/>
    </source>
</evidence>
<evidence type="ECO:0000256" key="6">
    <source>
        <dbReference type="ARBA" id="ARBA00022777"/>
    </source>
</evidence>
<keyword evidence="6" id="KW-0418">Kinase</keyword>
<dbReference type="RefSeq" id="WP_344068030.1">
    <property type="nucleotide sequence ID" value="NZ_BAAAPL010000001.1"/>
</dbReference>
<dbReference type="PROSITE" id="PS51100">
    <property type="entry name" value="PTS_EIIB_TYPE_3"/>
    <property type="match status" value="1"/>
</dbReference>